<sequence length="360" mass="42011">MALDELWGGAFFMSFYLKLEQPGRDEKMQIFFLNTFEKSSMEEGVQTAQLSICEREGIWSVLWVDGEHTANAPDVWYEGVSWEDMLLAFRHGVAVRMGEGFTPVIESMLEGRRNSGLGSLQAMVQCYGELNADQALFEQLRDWRRAKAGGEKKSAYLVATNRMLWMFSTFVPYTAEELMQIPGWGENKQNRYGAEILAITEKHARETSFPLDWVEQQLDKSDFTRWLYKQKEVKFKNEMDKQLQKKRILSCLNSEETLEQIGADLELSRREVMDRIEQLEGEGYDVEPLIARELLHMPESEQQLVWETFEQSGDRYLKPVLQQVYGAEGMKHEQVDMLYERLRLLRIRYRKAHANQAQAI</sequence>
<dbReference type="EMBL" id="FONN01000042">
    <property type="protein sequence ID" value="SFF45718.1"/>
    <property type="molecule type" value="Genomic_DNA"/>
</dbReference>
<dbReference type="Gene3D" id="1.10.10.1390">
    <property type="entry name" value="ATP-dependent DNA helicase RecQ"/>
    <property type="match status" value="1"/>
</dbReference>
<accession>A0A1I2IVM2</accession>
<feature type="domain" description="HRDC" evidence="1">
    <location>
        <begin position="130"/>
        <end position="210"/>
    </location>
</feature>
<dbReference type="Pfam" id="PF00570">
    <property type="entry name" value="HRDC"/>
    <property type="match status" value="1"/>
</dbReference>
<reference evidence="3" key="1">
    <citation type="submission" date="2016-10" db="EMBL/GenBank/DDBJ databases">
        <authorList>
            <person name="Varghese N."/>
            <person name="Submissions S."/>
        </authorList>
    </citation>
    <scope>NUCLEOTIDE SEQUENCE [LARGE SCALE GENOMIC DNA]</scope>
    <source>
        <strain evidence="3">CGMCC 1.10223</strain>
    </source>
</reference>
<protein>
    <submittedName>
        <fullName evidence="2">HRDC domain-containing protein</fullName>
    </submittedName>
</protein>
<dbReference type="InterPro" id="IPR044876">
    <property type="entry name" value="HRDC_dom_sf"/>
</dbReference>
<dbReference type="SUPFAM" id="SSF47819">
    <property type="entry name" value="HRDC-like"/>
    <property type="match status" value="1"/>
</dbReference>
<name>A0A1I2IVM2_9BACL</name>
<dbReference type="InterPro" id="IPR002121">
    <property type="entry name" value="HRDC_dom"/>
</dbReference>
<dbReference type="AlphaFoldDB" id="A0A1I2IVM2"/>
<dbReference type="InterPro" id="IPR010997">
    <property type="entry name" value="HRDC-like_sf"/>
</dbReference>
<dbReference type="Gene3D" id="1.10.150.80">
    <property type="entry name" value="HRDC domain"/>
    <property type="match status" value="1"/>
</dbReference>
<evidence type="ECO:0000313" key="2">
    <source>
        <dbReference type="EMBL" id="SFF45718.1"/>
    </source>
</evidence>
<dbReference type="Proteomes" id="UP000183410">
    <property type="component" value="Unassembled WGS sequence"/>
</dbReference>
<keyword evidence="3" id="KW-1185">Reference proteome</keyword>
<dbReference type="GO" id="GO:0003676">
    <property type="term" value="F:nucleic acid binding"/>
    <property type="evidence" value="ECO:0007669"/>
    <property type="project" value="InterPro"/>
</dbReference>
<gene>
    <name evidence="2" type="ORF">SAMN04487969_1428</name>
</gene>
<dbReference type="PROSITE" id="PS50967">
    <property type="entry name" value="HRDC"/>
    <property type="match status" value="1"/>
</dbReference>
<organism evidence="2 3">
    <name type="scientific">Paenibacillus algorifonticola</name>
    <dbReference type="NCBI Taxonomy" id="684063"/>
    <lineage>
        <taxon>Bacteria</taxon>
        <taxon>Bacillati</taxon>
        <taxon>Bacillota</taxon>
        <taxon>Bacilli</taxon>
        <taxon>Bacillales</taxon>
        <taxon>Paenibacillaceae</taxon>
        <taxon>Paenibacillus</taxon>
    </lineage>
</organism>
<proteinExistence type="predicted"/>
<evidence type="ECO:0000313" key="3">
    <source>
        <dbReference type="Proteomes" id="UP000183410"/>
    </source>
</evidence>
<dbReference type="GO" id="GO:0000166">
    <property type="term" value="F:nucleotide binding"/>
    <property type="evidence" value="ECO:0007669"/>
    <property type="project" value="InterPro"/>
</dbReference>
<dbReference type="SMART" id="SM00341">
    <property type="entry name" value="HRDC"/>
    <property type="match status" value="1"/>
</dbReference>
<evidence type="ECO:0000259" key="1">
    <source>
        <dbReference type="PROSITE" id="PS50967"/>
    </source>
</evidence>